<proteinExistence type="predicted"/>
<accession>A0AA38M301</accession>
<organism evidence="2 3">
    <name type="scientific">Zophobas morio</name>
    <dbReference type="NCBI Taxonomy" id="2755281"/>
    <lineage>
        <taxon>Eukaryota</taxon>
        <taxon>Metazoa</taxon>
        <taxon>Ecdysozoa</taxon>
        <taxon>Arthropoda</taxon>
        <taxon>Hexapoda</taxon>
        <taxon>Insecta</taxon>
        <taxon>Pterygota</taxon>
        <taxon>Neoptera</taxon>
        <taxon>Endopterygota</taxon>
        <taxon>Coleoptera</taxon>
        <taxon>Polyphaga</taxon>
        <taxon>Cucujiformia</taxon>
        <taxon>Tenebrionidae</taxon>
        <taxon>Zophobas</taxon>
    </lineage>
</organism>
<evidence type="ECO:0000313" key="2">
    <source>
        <dbReference type="EMBL" id="KAJ3640522.1"/>
    </source>
</evidence>
<keyword evidence="3" id="KW-1185">Reference proteome</keyword>
<evidence type="ECO:0000256" key="1">
    <source>
        <dbReference type="SAM" id="MobiDB-lite"/>
    </source>
</evidence>
<sequence>MSSPRTIGARSPTTHRIDTNTAGSNYPFPSRPWLRNSGLLSSPIWIGLCSCASPGSCATRLDPDAPLVDLVNPLFLAQAGCLVEPYVEGNVSPGLTLFNHSTSSLRLYSPLSTPTLFASQSEKHV</sequence>
<dbReference type="Proteomes" id="UP001168821">
    <property type="component" value="Unassembled WGS sequence"/>
</dbReference>
<gene>
    <name evidence="2" type="ORF">Zmor_003815</name>
</gene>
<feature type="region of interest" description="Disordered" evidence="1">
    <location>
        <begin position="1"/>
        <end position="24"/>
    </location>
</feature>
<name>A0AA38M301_9CUCU</name>
<dbReference type="EMBL" id="JALNTZ010000010">
    <property type="protein sequence ID" value="KAJ3640522.1"/>
    <property type="molecule type" value="Genomic_DNA"/>
</dbReference>
<evidence type="ECO:0000313" key="3">
    <source>
        <dbReference type="Proteomes" id="UP001168821"/>
    </source>
</evidence>
<protein>
    <submittedName>
        <fullName evidence="2">Uncharacterized protein</fullName>
    </submittedName>
</protein>
<comment type="caution">
    <text evidence="2">The sequence shown here is derived from an EMBL/GenBank/DDBJ whole genome shotgun (WGS) entry which is preliminary data.</text>
</comment>
<reference evidence="2" key="1">
    <citation type="journal article" date="2023" name="G3 (Bethesda)">
        <title>Whole genome assemblies of Zophobas morio and Tenebrio molitor.</title>
        <authorList>
            <person name="Kaur S."/>
            <person name="Stinson S.A."/>
            <person name="diCenzo G.C."/>
        </authorList>
    </citation>
    <scope>NUCLEOTIDE SEQUENCE</scope>
    <source>
        <strain evidence="2">QUZm001</strain>
    </source>
</reference>
<dbReference type="AlphaFoldDB" id="A0AA38M301"/>